<dbReference type="InterPro" id="IPR014729">
    <property type="entry name" value="Rossmann-like_a/b/a_fold"/>
</dbReference>
<dbReference type="Pfam" id="PF00733">
    <property type="entry name" value="Asn_synthase"/>
    <property type="match status" value="1"/>
</dbReference>
<reference evidence="2 3" key="1">
    <citation type="submission" date="2018-06" db="EMBL/GenBank/DDBJ databases">
        <authorList>
            <consortium name="Pathogen Informatics"/>
            <person name="Doyle S."/>
        </authorList>
    </citation>
    <scope>NUCLEOTIDE SEQUENCE [LARGE SCALE GENOMIC DNA]</scope>
    <source>
        <strain evidence="2 3">NCTC10060</strain>
    </source>
</reference>
<name>A0A379U0L2_SALDZ</name>
<protein>
    <submittedName>
        <fullName evidence="2">Argininosuccinate synthase</fullName>
    </submittedName>
</protein>
<evidence type="ECO:0000259" key="1">
    <source>
        <dbReference type="Pfam" id="PF00733"/>
    </source>
</evidence>
<gene>
    <name evidence="2" type="ORF">NCTC10060_03548</name>
</gene>
<dbReference type="EMBL" id="UGXH01000003">
    <property type="protein sequence ID" value="SUG56371.1"/>
    <property type="molecule type" value="Genomic_DNA"/>
</dbReference>
<evidence type="ECO:0000313" key="3">
    <source>
        <dbReference type="Proteomes" id="UP000254633"/>
    </source>
</evidence>
<dbReference type="AlphaFoldDB" id="A0A379U0L2"/>
<proteinExistence type="predicted"/>
<feature type="domain" description="Asparagine synthetase" evidence="1">
    <location>
        <begin position="23"/>
        <end position="78"/>
    </location>
</feature>
<dbReference type="InterPro" id="IPR001962">
    <property type="entry name" value="Asn_synthase"/>
</dbReference>
<dbReference type="GO" id="GO:0006529">
    <property type="term" value="P:asparagine biosynthetic process"/>
    <property type="evidence" value="ECO:0007669"/>
    <property type="project" value="InterPro"/>
</dbReference>
<accession>A0A379U0L2</accession>
<evidence type="ECO:0000313" key="2">
    <source>
        <dbReference type="EMBL" id="SUG56371.1"/>
    </source>
</evidence>
<dbReference type="Proteomes" id="UP000254633">
    <property type="component" value="Unassembled WGS sequence"/>
</dbReference>
<dbReference type="GO" id="GO:0004066">
    <property type="term" value="F:asparagine synthase (glutamine-hydrolyzing) activity"/>
    <property type="evidence" value="ECO:0007669"/>
    <property type="project" value="InterPro"/>
</dbReference>
<dbReference type="Gene3D" id="3.40.50.620">
    <property type="entry name" value="HUPs"/>
    <property type="match status" value="1"/>
</dbReference>
<sequence>MNKQQKIRSFADLEYITGRCKRILTLLSGGLDSSYVLSELAKYEHCEIIALTIDMGEGVEREDLANIAGHFGARSIVIDGRESLPGRRYCQPCAVMRNTWGCTRSVPLCPGR</sequence>
<dbReference type="SUPFAM" id="SSF52402">
    <property type="entry name" value="Adenine nucleotide alpha hydrolases-like"/>
    <property type="match status" value="1"/>
</dbReference>
<organism evidence="2 3">
    <name type="scientific">Salmonella diarizonae</name>
    <dbReference type="NCBI Taxonomy" id="59204"/>
    <lineage>
        <taxon>Bacteria</taxon>
        <taxon>Pseudomonadati</taxon>
        <taxon>Pseudomonadota</taxon>
        <taxon>Gammaproteobacteria</taxon>
        <taxon>Enterobacterales</taxon>
        <taxon>Enterobacteriaceae</taxon>
        <taxon>Salmonella</taxon>
    </lineage>
</organism>